<dbReference type="KEGG" id="asx:CDL62_12200"/>
<dbReference type="InterPro" id="IPR014105">
    <property type="entry name" value="Carotenoid/retinoid_OxRdtase"/>
</dbReference>
<proteinExistence type="inferred from homology"/>
<evidence type="ECO:0000256" key="2">
    <source>
        <dbReference type="ARBA" id="ARBA00006046"/>
    </source>
</evidence>
<protein>
    <submittedName>
        <fullName evidence="7">Phytoene desaturase</fullName>
    </submittedName>
</protein>
<dbReference type="InterPro" id="IPR054840">
    <property type="entry name" value="hydcarot_desat_CrtD"/>
</dbReference>
<comment type="similarity">
    <text evidence="2 5">Belongs to the carotenoid/retinoid oxidoreductase family.</text>
</comment>
<gene>
    <name evidence="7" type="ORF">SAMN03080601_00793</name>
</gene>
<evidence type="ECO:0000256" key="1">
    <source>
        <dbReference type="ARBA" id="ARBA00004829"/>
    </source>
</evidence>
<evidence type="ECO:0000259" key="6">
    <source>
        <dbReference type="Pfam" id="PF01593"/>
    </source>
</evidence>
<comment type="pathway">
    <text evidence="1 5">Carotenoid biosynthesis.</text>
</comment>
<dbReference type="Gene3D" id="3.50.50.60">
    <property type="entry name" value="FAD/NAD(P)-binding domain"/>
    <property type="match status" value="2"/>
</dbReference>
<feature type="domain" description="Amine oxidase" evidence="6">
    <location>
        <begin position="13"/>
        <end position="478"/>
    </location>
</feature>
<dbReference type="NCBIfam" id="NF042421">
    <property type="entry name" value="hydcarot_desat_CrtD"/>
    <property type="match status" value="1"/>
</dbReference>
<dbReference type="NCBIfam" id="TIGR02734">
    <property type="entry name" value="crtI_fam"/>
    <property type="match status" value="1"/>
</dbReference>
<dbReference type="STRING" id="889453.SAMN03080601_00793"/>
<reference evidence="7 8" key="1">
    <citation type="submission" date="2017-02" db="EMBL/GenBank/DDBJ databases">
        <authorList>
            <person name="Peterson S.W."/>
        </authorList>
    </citation>
    <scope>NUCLEOTIDE SEQUENCE [LARGE SCALE GENOMIC DNA]</scope>
    <source>
        <strain evidence="7 8">DSM 24412</strain>
    </source>
</reference>
<keyword evidence="4 5" id="KW-0560">Oxidoreductase</keyword>
<dbReference type="SUPFAM" id="SSF51905">
    <property type="entry name" value="FAD/NAD(P)-binding domain"/>
    <property type="match status" value="1"/>
</dbReference>
<dbReference type="Pfam" id="PF01593">
    <property type="entry name" value="Amino_oxidase"/>
    <property type="match status" value="1"/>
</dbReference>
<sequence>MSKKTAIIIGAGIGGIASALRLAAKGYDVSVLEKNSEAGGKMAQFSQEGYRFDMGPSLFTLPHLVEELFALFGKRMEDYLGVVELPMTCNYFFPDGKKIKAWSDREKFLDEVQNSGVTRQVVEEYLEKQSFLYTHTADFFLFNSIHKPSTFVGDAGKKSLKALHKLDVFTSMHQRNQKTFGESHLVRLFDRYATYNGSDPYRAPATLNMIAHLEHNTGAWFPKNGMYGILNALKKLAEEESVRFLFNTEVTGLVTSGREVTGVRTGDCIYPASVVVNNTDITLFYRDIMPNRQKLRKLMKRERSSSALIFYWGMKMKSELDVHNILFSNDYEAEFRGLFKTKLFADDLTVYIFISKKVVSNDAPDGCENWFVMVNAPENVGQDWEEETTRARELIISKINSMLNLDVEKKIEFEQIITPEDIEERTGSVHGSLYGHSSNSPMAAFLRHPNFSRKYKNLYFTGGSVHPGGGIPLCLASAKIVDGMIDD</sequence>
<evidence type="ECO:0000256" key="5">
    <source>
        <dbReference type="RuleBase" id="RU362075"/>
    </source>
</evidence>
<dbReference type="GO" id="GO:0016117">
    <property type="term" value="P:carotenoid biosynthetic process"/>
    <property type="evidence" value="ECO:0007669"/>
    <property type="project" value="UniProtKB-KW"/>
</dbReference>
<accession>A0A1T5CES6</accession>
<organism evidence="7 8">
    <name type="scientific">Alkalitalea saponilacus</name>
    <dbReference type="NCBI Taxonomy" id="889453"/>
    <lineage>
        <taxon>Bacteria</taxon>
        <taxon>Pseudomonadati</taxon>
        <taxon>Bacteroidota</taxon>
        <taxon>Bacteroidia</taxon>
        <taxon>Marinilabiliales</taxon>
        <taxon>Marinilabiliaceae</taxon>
        <taxon>Alkalitalea</taxon>
    </lineage>
</organism>
<dbReference type="InterPro" id="IPR002937">
    <property type="entry name" value="Amino_oxidase"/>
</dbReference>
<evidence type="ECO:0000313" key="7">
    <source>
        <dbReference type="EMBL" id="SKB57853.1"/>
    </source>
</evidence>
<dbReference type="Proteomes" id="UP000191055">
    <property type="component" value="Unassembled WGS sequence"/>
</dbReference>
<name>A0A1T5CES6_9BACT</name>
<dbReference type="InterPro" id="IPR036188">
    <property type="entry name" value="FAD/NAD-bd_sf"/>
</dbReference>
<keyword evidence="8" id="KW-1185">Reference proteome</keyword>
<keyword evidence="3 5" id="KW-0125">Carotenoid biosynthesis</keyword>
<dbReference type="AlphaFoldDB" id="A0A1T5CES6"/>
<dbReference type="PANTHER" id="PTHR43734">
    <property type="entry name" value="PHYTOENE DESATURASE"/>
    <property type="match status" value="1"/>
</dbReference>
<dbReference type="PANTHER" id="PTHR43734:SF7">
    <property type="entry name" value="4,4'-DIAPONEUROSPORENE OXYGENASE"/>
    <property type="match status" value="1"/>
</dbReference>
<evidence type="ECO:0000313" key="8">
    <source>
        <dbReference type="Proteomes" id="UP000191055"/>
    </source>
</evidence>
<dbReference type="GO" id="GO:0016491">
    <property type="term" value="F:oxidoreductase activity"/>
    <property type="evidence" value="ECO:0007669"/>
    <property type="project" value="UniProtKB-KW"/>
</dbReference>
<dbReference type="EMBL" id="FUYV01000003">
    <property type="protein sequence ID" value="SKB57853.1"/>
    <property type="molecule type" value="Genomic_DNA"/>
</dbReference>
<evidence type="ECO:0000256" key="3">
    <source>
        <dbReference type="ARBA" id="ARBA00022746"/>
    </source>
</evidence>
<evidence type="ECO:0000256" key="4">
    <source>
        <dbReference type="ARBA" id="ARBA00023002"/>
    </source>
</evidence>
<dbReference type="OrthoDB" id="9774675at2"/>
<dbReference type="RefSeq" id="WP_079556584.1">
    <property type="nucleotide sequence ID" value="NZ_CP021904.1"/>
</dbReference>